<dbReference type="InterPro" id="IPR004031">
    <property type="entry name" value="PMP22/EMP/MP20/Claudin"/>
</dbReference>
<dbReference type="Pfam" id="PF00822">
    <property type="entry name" value="PMP22_Claudin"/>
    <property type="match status" value="1"/>
</dbReference>
<evidence type="ECO:0000256" key="2">
    <source>
        <dbReference type="ARBA" id="ARBA00022692"/>
    </source>
</evidence>
<dbReference type="GO" id="GO:0005886">
    <property type="term" value="C:plasma membrane"/>
    <property type="evidence" value="ECO:0007669"/>
    <property type="project" value="TreeGrafter"/>
</dbReference>
<dbReference type="GeneID" id="136811236"/>
<evidence type="ECO:0000256" key="5">
    <source>
        <dbReference type="SAM" id="Phobius"/>
    </source>
</evidence>
<evidence type="ECO:0000256" key="1">
    <source>
        <dbReference type="ARBA" id="ARBA00004141"/>
    </source>
</evidence>
<protein>
    <submittedName>
        <fullName evidence="6">Uncharacterized protein</fullName>
    </submittedName>
</protein>
<sequence>MGKESIKGLYLIVSLIYVVFSITSTVSHCWVQATPENVTITHHHRQLGLFMQCTDGEEYCKDLPEDEHKMPEWWWDVRALVIVSCLFSSFATYVEILHLLFEKVQRYFTTVVMFLANLLLLIALSMYTKKVDDFEVYNKFGYGGTYEYKYGWGFILSWVAFVVGIAVIVIGAVSAKSINREFELNMSAEEPSKKIEA</sequence>
<proteinExistence type="predicted"/>
<keyword evidence="3 5" id="KW-1133">Transmembrane helix</keyword>
<accession>A0A7M5U9R0</accession>
<dbReference type="InterPro" id="IPR050579">
    <property type="entry name" value="PMP-22/EMP/MP20-like"/>
</dbReference>
<dbReference type="AlphaFoldDB" id="A0A7M5U9R0"/>
<keyword evidence="2 5" id="KW-0812">Transmembrane</keyword>
<dbReference type="OrthoDB" id="10062690at2759"/>
<keyword evidence="4 5" id="KW-0472">Membrane</keyword>
<reference evidence="6" key="1">
    <citation type="submission" date="2021-01" db="UniProtKB">
        <authorList>
            <consortium name="EnsemblMetazoa"/>
        </authorList>
    </citation>
    <scope>IDENTIFICATION</scope>
</reference>
<dbReference type="Proteomes" id="UP000594262">
    <property type="component" value="Unplaced"/>
</dbReference>
<evidence type="ECO:0000256" key="3">
    <source>
        <dbReference type="ARBA" id="ARBA00022989"/>
    </source>
</evidence>
<feature type="transmembrane region" description="Helical" evidence="5">
    <location>
        <begin position="79"/>
        <end position="100"/>
    </location>
</feature>
<comment type="subcellular location">
    <subcellularLocation>
        <location evidence="1">Membrane</location>
        <topology evidence="1">Multi-pass membrane protein</topology>
    </subcellularLocation>
</comment>
<dbReference type="Gene3D" id="1.20.140.150">
    <property type="match status" value="1"/>
</dbReference>
<feature type="transmembrane region" description="Helical" evidence="5">
    <location>
        <begin position="107"/>
        <end position="127"/>
    </location>
</feature>
<organism evidence="6 7">
    <name type="scientific">Clytia hemisphaerica</name>
    <dbReference type="NCBI Taxonomy" id="252671"/>
    <lineage>
        <taxon>Eukaryota</taxon>
        <taxon>Metazoa</taxon>
        <taxon>Cnidaria</taxon>
        <taxon>Hydrozoa</taxon>
        <taxon>Hydroidolina</taxon>
        <taxon>Leptothecata</taxon>
        <taxon>Obeliida</taxon>
        <taxon>Clytiidae</taxon>
        <taxon>Clytia</taxon>
    </lineage>
</organism>
<dbReference type="PANTHER" id="PTHR10671">
    <property type="entry name" value="EPITHELIAL MEMBRANE PROTEIN-RELATED"/>
    <property type="match status" value="1"/>
</dbReference>
<evidence type="ECO:0000313" key="6">
    <source>
        <dbReference type="EnsemblMetazoa" id="CLYHEMP007929.2"/>
    </source>
</evidence>
<dbReference type="RefSeq" id="XP_066923950.1">
    <property type="nucleotide sequence ID" value="XM_067067849.1"/>
</dbReference>
<evidence type="ECO:0000256" key="4">
    <source>
        <dbReference type="ARBA" id="ARBA00023136"/>
    </source>
</evidence>
<feature type="transmembrane region" description="Helical" evidence="5">
    <location>
        <begin position="150"/>
        <end position="173"/>
    </location>
</feature>
<name>A0A7M5U9R0_9CNID</name>
<keyword evidence="7" id="KW-1185">Reference proteome</keyword>
<dbReference type="EnsemblMetazoa" id="CLYHEMT007929.2">
    <property type="protein sequence ID" value="CLYHEMP007929.2"/>
    <property type="gene ID" value="CLYHEMG007929"/>
</dbReference>
<feature type="transmembrane region" description="Helical" evidence="5">
    <location>
        <begin position="9"/>
        <end position="33"/>
    </location>
</feature>
<evidence type="ECO:0000313" key="7">
    <source>
        <dbReference type="Proteomes" id="UP000594262"/>
    </source>
</evidence>
<dbReference type="PANTHER" id="PTHR10671:SF108">
    <property type="entry name" value="CLAUDIN FAMILY PROTEIN-RELATED"/>
    <property type="match status" value="1"/>
</dbReference>